<dbReference type="InterPro" id="IPR046267">
    <property type="entry name" value="DUF6300"/>
</dbReference>
<name>A0A841C0I2_9ACTN</name>
<sequence length="114" mass="12371">MSAVQVTVAGNRRCPRCAAKLCLTATIDQTGRAVALCPTCDAGNADAQRLLEYFTTNQTVLPQDRALVSEMLGRWLGSATRHEPAATLTERVTLADEAEAWWAARQRQQQPASA</sequence>
<keyword evidence="2" id="KW-1185">Reference proteome</keyword>
<organism evidence="1 2">
    <name type="scientific">Allocatelliglobosispora scoriae</name>
    <dbReference type="NCBI Taxonomy" id="643052"/>
    <lineage>
        <taxon>Bacteria</taxon>
        <taxon>Bacillati</taxon>
        <taxon>Actinomycetota</taxon>
        <taxon>Actinomycetes</taxon>
        <taxon>Micromonosporales</taxon>
        <taxon>Micromonosporaceae</taxon>
        <taxon>Allocatelliglobosispora</taxon>
    </lineage>
</organism>
<evidence type="ECO:0000313" key="2">
    <source>
        <dbReference type="Proteomes" id="UP000587527"/>
    </source>
</evidence>
<accession>A0A841C0I2</accession>
<comment type="caution">
    <text evidence="1">The sequence shown here is derived from an EMBL/GenBank/DDBJ whole genome shotgun (WGS) entry which is preliminary data.</text>
</comment>
<dbReference type="AlphaFoldDB" id="A0A841C0I2"/>
<proteinExistence type="predicted"/>
<dbReference type="RefSeq" id="WP_184842127.1">
    <property type="nucleotide sequence ID" value="NZ_JACHMN010000003.1"/>
</dbReference>
<dbReference type="Pfam" id="PF19817">
    <property type="entry name" value="DUF6300"/>
    <property type="match status" value="1"/>
</dbReference>
<protein>
    <submittedName>
        <fullName evidence="1">Uncharacterized protein</fullName>
    </submittedName>
</protein>
<gene>
    <name evidence="1" type="ORF">F4553_005894</name>
</gene>
<evidence type="ECO:0000313" key="1">
    <source>
        <dbReference type="EMBL" id="MBB5872460.1"/>
    </source>
</evidence>
<reference evidence="1 2" key="1">
    <citation type="submission" date="2020-08" db="EMBL/GenBank/DDBJ databases">
        <title>Sequencing the genomes of 1000 actinobacteria strains.</title>
        <authorList>
            <person name="Klenk H.-P."/>
        </authorList>
    </citation>
    <scope>NUCLEOTIDE SEQUENCE [LARGE SCALE GENOMIC DNA]</scope>
    <source>
        <strain evidence="1 2">DSM 45362</strain>
    </source>
</reference>
<dbReference type="EMBL" id="JACHMN010000003">
    <property type="protein sequence ID" value="MBB5872460.1"/>
    <property type="molecule type" value="Genomic_DNA"/>
</dbReference>
<dbReference type="Proteomes" id="UP000587527">
    <property type="component" value="Unassembled WGS sequence"/>
</dbReference>